<dbReference type="Pfam" id="PF07411">
    <property type="entry name" value="DUF1508"/>
    <property type="match status" value="1"/>
</dbReference>
<protein>
    <recommendedName>
        <fullName evidence="2">DUF1508 domain-containing protein</fullName>
    </recommendedName>
</protein>
<accession>A0A091AQ65</accession>
<evidence type="ECO:0000256" key="1">
    <source>
        <dbReference type="ARBA" id="ARBA00007576"/>
    </source>
</evidence>
<evidence type="ECO:0000259" key="2">
    <source>
        <dbReference type="Pfam" id="PF07411"/>
    </source>
</evidence>
<dbReference type="Proteomes" id="UP000029385">
    <property type="component" value="Unassembled WGS sequence"/>
</dbReference>
<dbReference type="InterPro" id="IPR010879">
    <property type="entry name" value="DUF1508"/>
</dbReference>
<keyword evidence="4" id="KW-1185">Reference proteome</keyword>
<comment type="similarity">
    <text evidence="1">Belongs to the UPF0339 family. Duplicated subfamily.</text>
</comment>
<dbReference type="STRING" id="1121015.GCA_000420545_01686"/>
<dbReference type="PATRIC" id="fig|1121015.4.peg.2281"/>
<reference evidence="3 4" key="1">
    <citation type="submission" date="2013-09" db="EMBL/GenBank/DDBJ databases">
        <title>Genome sequencing of Arenimonas oryziterrae.</title>
        <authorList>
            <person name="Chen F."/>
            <person name="Wang G."/>
        </authorList>
    </citation>
    <scope>NUCLEOTIDE SEQUENCE [LARGE SCALE GENOMIC DNA]</scope>
    <source>
        <strain evidence="3 4">YC6267</strain>
    </source>
</reference>
<comment type="caution">
    <text evidence="3">The sequence shown here is derived from an EMBL/GenBank/DDBJ whole genome shotgun (WGS) entry which is preliminary data.</text>
</comment>
<gene>
    <name evidence="3" type="ORF">N789_14055</name>
</gene>
<dbReference type="EMBL" id="AVCI01000011">
    <property type="protein sequence ID" value="KFN42313.1"/>
    <property type="molecule type" value="Genomic_DNA"/>
</dbReference>
<name>A0A091AQ65_9GAMM</name>
<dbReference type="Gene3D" id="3.30.160.160">
    <property type="entry name" value="YegP-like"/>
    <property type="match status" value="1"/>
</dbReference>
<dbReference type="SUPFAM" id="SSF160113">
    <property type="entry name" value="YegP-like"/>
    <property type="match status" value="1"/>
</dbReference>
<feature type="domain" description="DUF1508" evidence="2">
    <location>
        <begin position="2"/>
        <end position="40"/>
    </location>
</feature>
<dbReference type="AlphaFoldDB" id="A0A091AQ65"/>
<dbReference type="InterPro" id="IPR036913">
    <property type="entry name" value="YegP-like_sf"/>
</dbReference>
<proteinExistence type="inferred from homology"/>
<evidence type="ECO:0000313" key="4">
    <source>
        <dbReference type="Proteomes" id="UP000029385"/>
    </source>
</evidence>
<organism evidence="3 4">
    <name type="scientific">Arenimonas oryziterrae DSM 21050 = YC6267</name>
    <dbReference type="NCBI Taxonomy" id="1121015"/>
    <lineage>
        <taxon>Bacteria</taxon>
        <taxon>Pseudomonadati</taxon>
        <taxon>Pseudomonadota</taxon>
        <taxon>Gammaproteobacteria</taxon>
        <taxon>Lysobacterales</taxon>
        <taxon>Lysobacteraceae</taxon>
        <taxon>Arenimonas</taxon>
    </lineage>
</organism>
<sequence>MYAANSRKIADSGEGYTTREGCLAGLRMVIAAAPGIQVNDKTTGTWYTP</sequence>
<evidence type="ECO:0000313" key="3">
    <source>
        <dbReference type="EMBL" id="KFN42313.1"/>
    </source>
</evidence>